<protein>
    <recommendedName>
        <fullName evidence="4">Glycerophosphoryl diester phosphodiesterase membrane domain-containing protein</fullName>
    </recommendedName>
</protein>
<evidence type="ECO:0008006" key="4">
    <source>
        <dbReference type="Google" id="ProtNLM"/>
    </source>
</evidence>
<keyword evidence="3" id="KW-1185">Reference proteome</keyword>
<sequence length="339" mass="35323">MGQVGQPAPYVPAPQLSAHKPGAIPLRPLGLGDMYDAAFKIIRFNPRATVGSAVLVAAVAMAIPVLVTALLGAVLDLSLTGDLATASPSDEPLAVTGEDVAGIAGVFGSLALGSVLQGIGLILVGGMIAHVVAAAAIGHQLSLGQAWAATRGKRWRLIGLTFLLGLATTVLITLYVLSWVLVAVTASGWQGPLVYGLVSVPAFIAVMLWFWVRVYYLPVPALMLEPIGVFAAIARGNRLTRRAFWRTFGIGLLTFVIAQVAGSMLSMPVSLLSQGVILGVPGEAGVYLLVVGQALASVITAAFVAPFTTSVATLQYVDLRMRKEAFDVVLMERAGLTRS</sequence>
<dbReference type="EMBL" id="PYXZ01000002">
    <property type="protein sequence ID" value="PUA81669.1"/>
    <property type="molecule type" value="Genomic_DNA"/>
</dbReference>
<keyword evidence="1" id="KW-0812">Transmembrane</keyword>
<evidence type="ECO:0000313" key="3">
    <source>
        <dbReference type="Proteomes" id="UP000244867"/>
    </source>
</evidence>
<dbReference type="Proteomes" id="UP000244867">
    <property type="component" value="Unassembled WGS sequence"/>
</dbReference>
<feature type="transmembrane region" description="Helical" evidence="1">
    <location>
        <begin position="285"/>
        <end position="314"/>
    </location>
</feature>
<feature type="transmembrane region" description="Helical" evidence="1">
    <location>
        <begin position="193"/>
        <end position="212"/>
    </location>
</feature>
<feature type="transmembrane region" description="Helical" evidence="1">
    <location>
        <begin position="157"/>
        <end position="181"/>
    </location>
</feature>
<accession>A0A2R7Z0I4</accession>
<proteinExistence type="predicted"/>
<comment type="caution">
    <text evidence="2">The sequence shown here is derived from an EMBL/GenBank/DDBJ whole genome shotgun (WGS) entry which is preliminary data.</text>
</comment>
<name>A0A2R7Z0I4_9ACTN</name>
<feature type="transmembrane region" description="Helical" evidence="1">
    <location>
        <begin position="115"/>
        <end position="137"/>
    </location>
</feature>
<reference evidence="2 3" key="1">
    <citation type="submission" date="2018-03" db="EMBL/GenBank/DDBJ databases">
        <authorList>
            <person name="Keele B.F."/>
        </authorList>
    </citation>
    <scope>NUCLEOTIDE SEQUENCE [LARGE SCALE GENOMIC DNA]</scope>
    <source>
        <strain evidence="2 3">IB-3</strain>
    </source>
</reference>
<keyword evidence="1" id="KW-0472">Membrane</keyword>
<feature type="transmembrane region" description="Helical" evidence="1">
    <location>
        <begin position="50"/>
        <end position="75"/>
    </location>
</feature>
<keyword evidence="1" id="KW-1133">Transmembrane helix</keyword>
<feature type="transmembrane region" description="Helical" evidence="1">
    <location>
        <begin position="243"/>
        <end position="265"/>
    </location>
</feature>
<evidence type="ECO:0000313" key="2">
    <source>
        <dbReference type="EMBL" id="PUA81669.1"/>
    </source>
</evidence>
<organism evidence="2 3">
    <name type="scientific">Nocardioides currus</name>
    <dbReference type="NCBI Taxonomy" id="2133958"/>
    <lineage>
        <taxon>Bacteria</taxon>
        <taxon>Bacillati</taxon>
        <taxon>Actinomycetota</taxon>
        <taxon>Actinomycetes</taxon>
        <taxon>Propionibacteriales</taxon>
        <taxon>Nocardioidaceae</taxon>
        <taxon>Nocardioides</taxon>
    </lineage>
</organism>
<gene>
    <name evidence="2" type="ORF">C7S10_06245</name>
</gene>
<evidence type="ECO:0000256" key="1">
    <source>
        <dbReference type="SAM" id="Phobius"/>
    </source>
</evidence>
<dbReference type="AlphaFoldDB" id="A0A2R7Z0I4"/>